<dbReference type="Pfam" id="PF01979">
    <property type="entry name" value="Amidohydro_1"/>
    <property type="match status" value="1"/>
</dbReference>
<keyword evidence="4" id="KW-0479">Metal-binding</keyword>
<comment type="function">
    <text evidence="2">Catalyzes the reversible cyclization of carbamoyl aspartate to dihydroorotate.</text>
</comment>
<evidence type="ECO:0000259" key="6">
    <source>
        <dbReference type="Pfam" id="PF01979"/>
    </source>
</evidence>
<evidence type="ECO:0000256" key="4">
    <source>
        <dbReference type="ARBA" id="ARBA00022723"/>
    </source>
</evidence>
<dbReference type="InterPro" id="IPR032466">
    <property type="entry name" value="Metal_Hydrolase"/>
</dbReference>
<dbReference type="AlphaFoldDB" id="A0A806JZ69"/>
<organism evidence="7">
    <name type="scientific">uncultured bacterium contig00101</name>
    <dbReference type="NCBI Taxonomy" id="1181568"/>
    <lineage>
        <taxon>Bacteria</taxon>
        <taxon>environmental samples</taxon>
    </lineage>
</organism>
<protein>
    <submittedName>
        <fullName evidence="7">Dihydroorotase</fullName>
        <ecNumber evidence="7">3.5.2.3</ecNumber>
    </submittedName>
</protein>
<proteinExistence type="inferred from homology"/>
<sequence length="444" mass="46844">MRVILKNFRVVDEETDIRGVVIVEDGIITGVHGEEPPSCAKAHGTGEAALVIDGSGLSSSDKLPVLMPAFVDLHAHFRDPGVPSESPLPSEVLESASLAAAAGGFGTVVCMANTAPAIDTLEKAKTLKSRCDSLGLVDLYPVLSLSKRLEGKELSEIVGLFPESASYIPLMLSEDGRDLADDGLFLAAMKEARRLGIPVSCHCDLGGDEAGAVRRVIDLGKRAGCRIHIAHVSTREAVEAIARTKKEVQAVEGGFALTCEATPHHLCLVKDDAVKLGEKTWGRVNPQLRPEEDRQALIRAIVDGTLDAIATDHAPHSRADKEAGAPGFSGLETAFAAVFTELSHPVIEPKVGAGRGGHIDLKSLSSLMSARPAGFLGFGDSQKRGRMLPGHRADLVVVDTEASWVVAPGAFKSRGKNSPLAGRKLNGKILLTLQKGKVVFSAVP</sequence>
<evidence type="ECO:0000256" key="5">
    <source>
        <dbReference type="ARBA" id="ARBA00022801"/>
    </source>
</evidence>
<feature type="domain" description="Amidohydrolase-related" evidence="6">
    <location>
        <begin position="65"/>
        <end position="439"/>
    </location>
</feature>
<accession>A0A806JZ69</accession>
<dbReference type="GO" id="GO:0006145">
    <property type="term" value="P:purine nucleobase catabolic process"/>
    <property type="evidence" value="ECO:0007669"/>
    <property type="project" value="TreeGrafter"/>
</dbReference>
<dbReference type="SUPFAM" id="SSF51338">
    <property type="entry name" value="Composite domain of metallo-dependent hydrolases"/>
    <property type="match status" value="1"/>
</dbReference>
<dbReference type="InterPro" id="IPR011059">
    <property type="entry name" value="Metal-dep_hydrolase_composite"/>
</dbReference>
<evidence type="ECO:0000256" key="1">
    <source>
        <dbReference type="ARBA" id="ARBA00001947"/>
    </source>
</evidence>
<dbReference type="Gene3D" id="2.30.40.10">
    <property type="entry name" value="Urease, subunit C, domain 1"/>
    <property type="match status" value="1"/>
</dbReference>
<dbReference type="InterPro" id="IPR002195">
    <property type="entry name" value="Dihydroorotase_CS"/>
</dbReference>
<dbReference type="SUPFAM" id="SSF51556">
    <property type="entry name" value="Metallo-dependent hydrolases"/>
    <property type="match status" value="1"/>
</dbReference>
<dbReference type="GO" id="GO:0004151">
    <property type="term" value="F:dihydroorotase activity"/>
    <property type="evidence" value="ECO:0007669"/>
    <property type="project" value="UniProtKB-EC"/>
</dbReference>
<dbReference type="EMBL" id="JQ844194">
    <property type="protein sequence ID" value="AGS52446.1"/>
    <property type="molecule type" value="Genomic_DNA"/>
</dbReference>
<keyword evidence="5 7" id="KW-0378">Hydrolase</keyword>
<dbReference type="GO" id="GO:0046872">
    <property type="term" value="F:metal ion binding"/>
    <property type="evidence" value="ECO:0007669"/>
    <property type="project" value="UniProtKB-KW"/>
</dbReference>
<dbReference type="PANTHER" id="PTHR43668:SF2">
    <property type="entry name" value="ALLANTOINASE"/>
    <property type="match status" value="1"/>
</dbReference>
<name>A0A806JZ69_9BACT</name>
<dbReference type="InterPro" id="IPR006680">
    <property type="entry name" value="Amidohydro-rel"/>
</dbReference>
<comment type="similarity">
    <text evidence="3">Belongs to the metallo-dependent hydrolases superfamily. DHOase family. Class I DHOase subfamily.</text>
</comment>
<dbReference type="PROSITE" id="PS00483">
    <property type="entry name" value="DIHYDROOROTASE_2"/>
    <property type="match status" value="1"/>
</dbReference>
<dbReference type="InterPro" id="IPR050138">
    <property type="entry name" value="DHOase/Allantoinase_Hydrolase"/>
</dbReference>
<reference evidence="7" key="1">
    <citation type="submission" date="2012-03" db="EMBL/GenBank/DDBJ databases">
        <title>Functional metagenomics reveals considerable lignocellulase gene clusters in the gut microbiome of a wood-feeding higher termite.</title>
        <authorList>
            <person name="Liu N."/>
        </authorList>
    </citation>
    <scope>NUCLEOTIDE SEQUENCE</scope>
</reference>
<evidence type="ECO:0000256" key="2">
    <source>
        <dbReference type="ARBA" id="ARBA00002368"/>
    </source>
</evidence>
<dbReference type="Gene3D" id="3.20.20.140">
    <property type="entry name" value="Metal-dependent hydrolases"/>
    <property type="match status" value="2"/>
</dbReference>
<evidence type="ECO:0000256" key="3">
    <source>
        <dbReference type="ARBA" id="ARBA00010286"/>
    </source>
</evidence>
<comment type="cofactor">
    <cofactor evidence="1">
        <name>Zn(2+)</name>
        <dbReference type="ChEBI" id="CHEBI:29105"/>
    </cofactor>
</comment>
<dbReference type="GO" id="GO:0004038">
    <property type="term" value="F:allantoinase activity"/>
    <property type="evidence" value="ECO:0007669"/>
    <property type="project" value="TreeGrafter"/>
</dbReference>
<dbReference type="PROSITE" id="PS00482">
    <property type="entry name" value="DIHYDROOROTASE_1"/>
    <property type="match status" value="1"/>
</dbReference>
<dbReference type="PANTHER" id="PTHR43668">
    <property type="entry name" value="ALLANTOINASE"/>
    <property type="match status" value="1"/>
</dbReference>
<dbReference type="GO" id="GO:0005737">
    <property type="term" value="C:cytoplasm"/>
    <property type="evidence" value="ECO:0007669"/>
    <property type="project" value="TreeGrafter"/>
</dbReference>
<evidence type="ECO:0000313" key="7">
    <source>
        <dbReference type="EMBL" id="AGS52446.1"/>
    </source>
</evidence>
<dbReference type="EC" id="3.5.2.3" evidence="7"/>